<protein>
    <submittedName>
        <fullName evidence="3">DUF342 domain-containing protein</fullName>
    </submittedName>
</protein>
<dbReference type="EMBL" id="CP067089">
    <property type="protein sequence ID" value="QQO08592.1"/>
    <property type="molecule type" value="Genomic_DNA"/>
</dbReference>
<proteinExistence type="predicted"/>
<dbReference type="InterPro" id="IPR046866">
    <property type="entry name" value="FapA_N"/>
</dbReference>
<keyword evidence="1" id="KW-0175">Coiled coil</keyword>
<dbReference type="KEGG" id="bhc:JFL75_16900"/>
<gene>
    <name evidence="3" type="ORF">JFL75_16900</name>
</gene>
<dbReference type="Proteomes" id="UP000595917">
    <property type="component" value="Chromosome"/>
</dbReference>
<dbReference type="PANTHER" id="PTHR38032:SF1">
    <property type="entry name" value="RNA-BINDING PROTEIN KHPB N-TERMINAL DOMAIN-CONTAINING PROTEIN"/>
    <property type="match status" value="1"/>
</dbReference>
<dbReference type="PANTHER" id="PTHR38032">
    <property type="entry name" value="POLYMERASE-RELATED"/>
    <property type="match status" value="1"/>
</dbReference>
<dbReference type="AlphaFoldDB" id="A0A7T7XLQ0"/>
<reference evidence="3" key="1">
    <citation type="submission" date="2021-01" db="EMBL/GenBank/DDBJ databases">
        <title>Description of Breznakiella homolactica.</title>
        <authorList>
            <person name="Song Y."/>
            <person name="Brune A."/>
        </authorList>
    </citation>
    <scope>NUCLEOTIDE SEQUENCE</scope>
    <source>
        <strain evidence="3">RmG30</strain>
    </source>
</reference>
<feature type="coiled-coil region" evidence="1">
    <location>
        <begin position="368"/>
        <end position="419"/>
    </location>
</feature>
<sequence length="480" mass="52778">MEEQKEKAPGAREQVSEKPQKTALFDLHKNDGTLVITFSEKNLEAWGDFIPPVGKGHPLTADYVSAALSRFNVTYGVRWENIQDALEAVQNSGKPVKHILIAQGEPPEDEVPEYFRLDPELRRTTLPGEDVIRVDYKTISPYVMVKKDQLLASKYPKVEGHDGRDVHGTVIPKGIIRMNTASSGKNTRCEDEGIYASIDGRLIDKDGELMVDEVLVIKGQVGYATGHISFPGDVIIEGPVADGFKILSGGSVLVKQTFDVTDLVAKKDLIVTGGIIGRGRALVKTGGGLKAKFIRNCRVACRSTITIESEIVNSSVFTMQNLNLGDKGRILSGEIYAVHGIKAAMIGKQSGKTTKIHCGIDFTAQQEKDKLNLRLRILTAKLQKLRELMEKNSGDPAKVAKMEELAERLQDEIGKLSTRIGDLLLRLNADENAAVEVSGEIARGTLIEICGIAYYVDQSLKRVRFRLDKAQGKLVYEPLK</sequence>
<dbReference type="Pfam" id="PF20250">
    <property type="entry name" value="FapA_N"/>
    <property type="match status" value="1"/>
</dbReference>
<dbReference type="Pfam" id="PF03961">
    <property type="entry name" value="FapA"/>
    <property type="match status" value="1"/>
</dbReference>
<evidence type="ECO:0000313" key="3">
    <source>
        <dbReference type="EMBL" id="QQO08592.1"/>
    </source>
</evidence>
<organism evidence="3 4">
    <name type="scientific">Breznakiella homolactica</name>
    <dbReference type="NCBI Taxonomy" id="2798577"/>
    <lineage>
        <taxon>Bacteria</taxon>
        <taxon>Pseudomonadati</taxon>
        <taxon>Spirochaetota</taxon>
        <taxon>Spirochaetia</taxon>
        <taxon>Spirochaetales</taxon>
        <taxon>Breznakiellaceae</taxon>
        <taxon>Breznakiella</taxon>
    </lineage>
</organism>
<evidence type="ECO:0000256" key="1">
    <source>
        <dbReference type="SAM" id="Coils"/>
    </source>
</evidence>
<evidence type="ECO:0000259" key="2">
    <source>
        <dbReference type="Pfam" id="PF20250"/>
    </source>
</evidence>
<dbReference type="InterPro" id="IPR005646">
    <property type="entry name" value="FapA"/>
</dbReference>
<feature type="domain" description="Flagellar Assembly Protein A N-terminal region" evidence="2">
    <location>
        <begin position="36"/>
        <end position="205"/>
    </location>
</feature>
<dbReference type="RefSeq" id="WP_215625898.1">
    <property type="nucleotide sequence ID" value="NZ_CP067089.2"/>
</dbReference>
<dbReference type="InterPro" id="IPR046865">
    <property type="entry name" value="FapA_b_solenoid"/>
</dbReference>
<keyword evidence="4" id="KW-1185">Reference proteome</keyword>
<name>A0A7T7XLQ0_9SPIR</name>
<accession>A0A7T7XLQ0</accession>
<evidence type="ECO:0000313" key="4">
    <source>
        <dbReference type="Proteomes" id="UP000595917"/>
    </source>
</evidence>